<keyword evidence="2" id="KW-1185">Reference proteome</keyword>
<evidence type="ECO:0000313" key="1">
    <source>
        <dbReference type="EMBL" id="KEP68808.1"/>
    </source>
</evidence>
<evidence type="ECO:0000313" key="2">
    <source>
        <dbReference type="Proteomes" id="UP000027725"/>
    </source>
</evidence>
<dbReference type="Proteomes" id="UP000027725">
    <property type="component" value="Unassembled WGS sequence"/>
</dbReference>
<dbReference type="eggNOG" id="COG1670">
    <property type="taxonomic scope" value="Bacteria"/>
</dbReference>
<gene>
    <name evidence="1" type="ORF">DL1_08455</name>
</gene>
<protein>
    <recommendedName>
        <fullName evidence="3">N-acetyltransferase domain-containing protein</fullName>
    </recommendedName>
</protein>
<dbReference type="EMBL" id="JHEH01000023">
    <property type="protein sequence ID" value="KEP68808.1"/>
    <property type="molecule type" value="Genomic_DNA"/>
</dbReference>
<sequence>MSVISEILPEQDAYRAQVGAGMRLCLTDTDQPTLLAWAAQRLQLSTGRWPMQARALGVFDIKADRLRAVVVIVRVYESYCDVHVATDESAAWASRNIISGLAGYIFWLLRVARMQCIIGADNAKGVKILRHLGFNEIGTVPGGMDNGQDGIMFSMRKRDCRWLNLKGETHG</sequence>
<evidence type="ECO:0008006" key="3">
    <source>
        <dbReference type="Google" id="ProtNLM"/>
    </source>
</evidence>
<proteinExistence type="predicted"/>
<name>A0A074TIJ1_9RHOB</name>
<accession>A0A074TIJ1</accession>
<comment type="caution">
    <text evidence="1">The sequence shown here is derived from an EMBL/GenBank/DDBJ whole genome shotgun (WGS) entry which is preliminary data.</text>
</comment>
<organism evidence="1 2">
    <name type="scientific">Thioclava dalianensis</name>
    <dbReference type="NCBI Taxonomy" id="1185766"/>
    <lineage>
        <taxon>Bacteria</taxon>
        <taxon>Pseudomonadati</taxon>
        <taxon>Pseudomonadota</taxon>
        <taxon>Alphaproteobacteria</taxon>
        <taxon>Rhodobacterales</taxon>
        <taxon>Paracoccaceae</taxon>
        <taxon>Thioclava</taxon>
    </lineage>
</organism>
<reference evidence="1 2" key="1">
    <citation type="submission" date="2014-03" db="EMBL/GenBank/DDBJ databases">
        <title>The draft genome sequence of Thioclava dalianensis DLFJ1-1.</title>
        <authorList>
            <person name="Lai Q."/>
            <person name="Shao Z."/>
        </authorList>
    </citation>
    <scope>NUCLEOTIDE SEQUENCE [LARGE SCALE GENOMIC DNA]</scope>
    <source>
        <strain evidence="1 2">DLFJ1-1</strain>
    </source>
</reference>
<dbReference type="STRING" id="1185766.SAMN05216224_10697"/>
<dbReference type="AlphaFoldDB" id="A0A074TIJ1"/>